<dbReference type="PANTHER" id="PTHR11113">
    <property type="entry name" value="N-ACETYLGLUCOSAMINE-6-PHOSPHATE DEACETYLASE"/>
    <property type="match status" value="1"/>
</dbReference>
<evidence type="ECO:0000256" key="1">
    <source>
        <dbReference type="ARBA" id="ARBA00010716"/>
    </source>
</evidence>
<dbReference type="InterPro" id="IPR006680">
    <property type="entry name" value="Amidohydro-rel"/>
</dbReference>
<sequence>MAQYRNALVYLDDFRFHRTGFRVENGRFAAIGEQDAGEDLGGAYVLPGLVDIHTHGNSGADFSDADGEGLRRMAQYLARHGVTSFCPTSMTLPEEALAAAFATARRFVQAPPSGAARLLGIHMEGPFFSAEKCGAQNPAHLRAPDAALLRRLNEGCGGLIRLIDVAPELPGALPFIEAAKAVGTVSVAHTAATYEQARAAFDAGATHVTHLFNAMPPLLHRAPGVIGAAAENPAVSAELIADGLHVHESAVRAAFRLFGAARICLISDALSVCGMPDGAYHLGDQPVYLSGGIARLSGGTIAGAAANLMQGLQNAVRFGIAPEDAVRAATFNPARAVRAEHEAGVIASGRAADFLVCDADFSLRRAYLGGAAL</sequence>
<evidence type="ECO:0000256" key="7">
    <source>
        <dbReference type="ARBA" id="ARBA00047647"/>
    </source>
</evidence>
<feature type="binding site" evidence="11">
    <location>
        <begin position="213"/>
        <end position="214"/>
    </location>
    <ligand>
        <name>substrate</name>
    </ligand>
</feature>
<dbReference type="Gene3D" id="3.20.20.140">
    <property type="entry name" value="Metal-dependent hydrolases"/>
    <property type="match status" value="1"/>
</dbReference>
<dbReference type="GO" id="GO:0046872">
    <property type="term" value="F:metal ion binding"/>
    <property type="evidence" value="ECO:0007669"/>
    <property type="project" value="UniProtKB-KW"/>
</dbReference>
<dbReference type="Pfam" id="PF01979">
    <property type="entry name" value="Amidohydro_1"/>
    <property type="match status" value="1"/>
</dbReference>
<dbReference type="Proteomes" id="UP000824128">
    <property type="component" value="Unassembled WGS sequence"/>
</dbReference>
<dbReference type="Gene3D" id="2.30.40.10">
    <property type="entry name" value="Urease, subunit C, domain 1"/>
    <property type="match status" value="1"/>
</dbReference>
<feature type="binding site" evidence="11">
    <location>
        <position position="135"/>
    </location>
    <ligand>
        <name>substrate</name>
    </ligand>
</feature>
<evidence type="ECO:0000313" key="15">
    <source>
        <dbReference type="Proteomes" id="UP000824128"/>
    </source>
</evidence>
<evidence type="ECO:0000256" key="9">
    <source>
        <dbReference type="PIRNR" id="PIRNR038994"/>
    </source>
</evidence>
<evidence type="ECO:0000256" key="8">
    <source>
        <dbReference type="ARBA" id="ARBA00060590"/>
    </source>
</evidence>
<feature type="binding site" evidence="11">
    <location>
        <position position="245"/>
    </location>
    <ligand>
        <name>substrate</name>
    </ligand>
</feature>
<evidence type="ECO:0000256" key="4">
    <source>
        <dbReference type="ARBA" id="ARBA00022723"/>
    </source>
</evidence>
<dbReference type="SUPFAM" id="SSF51338">
    <property type="entry name" value="Composite domain of metallo-dependent hydrolases"/>
    <property type="match status" value="1"/>
</dbReference>
<feature type="domain" description="Amidohydrolase-related" evidence="13">
    <location>
        <begin position="44"/>
        <end position="359"/>
    </location>
</feature>
<dbReference type="SUPFAM" id="SSF51556">
    <property type="entry name" value="Metallo-dependent hydrolases"/>
    <property type="match status" value="1"/>
</dbReference>
<evidence type="ECO:0000256" key="5">
    <source>
        <dbReference type="ARBA" id="ARBA00022801"/>
    </source>
</evidence>
<dbReference type="CDD" id="cd00854">
    <property type="entry name" value="NagA"/>
    <property type="match status" value="1"/>
</dbReference>
<proteinExistence type="inferred from homology"/>
<keyword evidence="6 9" id="KW-0119">Carbohydrate metabolism</keyword>
<dbReference type="PANTHER" id="PTHR11113:SF14">
    <property type="entry name" value="N-ACETYLGLUCOSAMINE-6-PHOSPHATE DEACETYLASE"/>
    <property type="match status" value="1"/>
</dbReference>
<comment type="pathway">
    <text evidence="8">Amino-sugar metabolism; N-acetylneuraminate degradation; D-fructose 6-phosphate from N-acetylneuraminate: step 4/5.</text>
</comment>
<evidence type="ECO:0000256" key="10">
    <source>
        <dbReference type="PIRSR" id="PIRSR038994-1"/>
    </source>
</evidence>
<organism evidence="14 15">
    <name type="scientific">Candidatus Aphodomorpha intestinavium</name>
    <dbReference type="NCBI Taxonomy" id="2840672"/>
    <lineage>
        <taxon>Bacteria</taxon>
        <taxon>Bacillati</taxon>
        <taxon>Bacillota</taxon>
        <taxon>Clostridia</taxon>
        <taxon>Eubacteriales</taxon>
        <taxon>Candidatus Aphodomorpha</taxon>
    </lineage>
</organism>
<feature type="binding site" evidence="11">
    <location>
        <begin position="301"/>
        <end position="303"/>
    </location>
    <ligand>
        <name>substrate</name>
    </ligand>
</feature>
<dbReference type="EMBL" id="DVNZ01000244">
    <property type="protein sequence ID" value="HIU95019.1"/>
    <property type="molecule type" value="Genomic_DNA"/>
</dbReference>
<evidence type="ECO:0000313" key="14">
    <source>
        <dbReference type="EMBL" id="HIU95019.1"/>
    </source>
</evidence>
<evidence type="ECO:0000256" key="3">
    <source>
        <dbReference type="ARBA" id="ARBA00018029"/>
    </source>
</evidence>
<dbReference type="FunFam" id="3.20.20.140:FF:000004">
    <property type="entry name" value="N-acetylglucosamine-6-phosphate deacetylase"/>
    <property type="match status" value="1"/>
</dbReference>
<keyword evidence="5 9" id="KW-0378">Hydrolase</keyword>
<gene>
    <name evidence="14" type="primary">nagA</name>
    <name evidence="14" type="ORF">IAD24_07680</name>
</gene>
<evidence type="ECO:0000256" key="12">
    <source>
        <dbReference type="PIRSR" id="PIRSR038994-3"/>
    </source>
</evidence>
<dbReference type="NCBIfam" id="TIGR00221">
    <property type="entry name" value="nagA"/>
    <property type="match status" value="1"/>
</dbReference>
<evidence type="ECO:0000256" key="11">
    <source>
        <dbReference type="PIRSR" id="PIRSR038994-2"/>
    </source>
</evidence>
<feature type="binding site" evidence="12">
    <location>
        <position position="124"/>
    </location>
    <ligand>
        <name>Zn(2+)</name>
        <dbReference type="ChEBI" id="CHEBI:29105"/>
    </ligand>
</feature>
<accession>A0A9D1STW9</accession>
<comment type="caution">
    <text evidence="14">The sequence shown here is derived from an EMBL/GenBank/DDBJ whole genome shotgun (WGS) entry which is preliminary data.</text>
</comment>
<dbReference type="PIRSF" id="PIRSF038994">
    <property type="entry name" value="NagA"/>
    <property type="match status" value="1"/>
</dbReference>
<dbReference type="EC" id="3.5.1.25" evidence="2"/>
<dbReference type="GO" id="GO:0008448">
    <property type="term" value="F:N-acetylglucosamine-6-phosphate deacetylase activity"/>
    <property type="evidence" value="ECO:0007669"/>
    <property type="project" value="UniProtKB-EC"/>
</dbReference>
<feature type="binding site" evidence="12">
    <location>
        <position position="189"/>
    </location>
    <ligand>
        <name>Zn(2+)</name>
        <dbReference type="ChEBI" id="CHEBI:29105"/>
    </ligand>
</feature>
<dbReference type="GO" id="GO:0006046">
    <property type="term" value="P:N-acetylglucosamine catabolic process"/>
    <property type="evidence" value="ECO:0007669"/>
    <property type="project" value="TreeGrafter"/>
</dbReference>
<dbReference type="InterPro" id="IPR032466">
    <property type="entry name" value="Metal_Hydrolase"/>
</dbReference>
<dbReference type="InterPro" id="IPR011059">
    <property type="entry name" value="Metal-dep_hydrolase_composite"/>
</dbReference>
<protein>
    <recommendedName>
        <fullName evidence="3">N-acetylglucosamine-6-phosphate deacetylase</fullName>
        <ecNumber evidence="2">3.5.1.25</ecNumber>
    </recommendedName>
</protein>
<comment type="similarity">
    <text evidence="1 9">Belongs to the metallo-dependent hydrolases superfamily. NagA family.</text>
</comment>
<feature type="active site" description="Proton donor/acceptor" evidence="10">
    <location>
        <position position="268"/>
    </location>
</feature>
<keyword evidence="4 12" id="KW-0479">Metal-binding</keyword>
<feature type="binding site" evidence="12">
    <location>
        <position position="210"/>
    </location>
    <ligand>
        <name>Zn(2+)</name>
        <dbReference type="ChEBI" id="CHEBI:29105"/>
    </ligand>
</feature>
<name>A0A9D1STW9_9FIRM</name>
<evidence type="ECO:0000256" key="2">
    <source>
        <dbReference type="ARBA" id="ARBA00011899"/>
    </source>
</evidence>
<reference evidence="14" key="1">
    <citation type="submission" date="2020-10" db="EMBL/GenBank/DDBJ databases">
        <authorList>
            <person name="Gilroy R."/>
        </authorList>
    </citation>
    <scope>NUCLEOTIDE SEQUENCE</scope>
    <source>
        <strain evidence="14">ChiGjej2B2-16831</strain>
    </source>
</reference>
<evidence type="ECO:0000256" key="6">
    <source>
        <dbReference type="ARBA" id="ARBA00023277"/>
    </source>
</evidence>
<evidence type="ECO:0000259" key="13">
    <source>
        <dbReference type="Pfam" id="PF01979"/>
    </source>
</evidence>
<dbReference type="AlphaFoldDB" id="A0A9D1STW9"/>
<comment type="catalytic activity">
    <reaction evidence="7">
        <text>N-acetyl-D-glucosamine 6-phosphate + H2O = D-glucosamine 6-phosphate + acetate</text>
        <dbReference type="Rhea" id="RHEA:22936"/>
        <dbReference type="ChEBI" id="CHEBI:15377"/>
        <dbReference type="ChEBI" id="CHEBI:30089"/>
        <dbReference type="ChEBI" id="CHEBI:57513"/>
        <dbReference type="ChEBI" id="CHEBI:58725"/>
        <dbReference type="EC" id="3.5.1.25"/>
    </reaction>
</comment>
<feature type="binding site" evidence="11">
    <location>
        <position position="221"/>
    </location>
    <ligand>
        <name>substrate</name>
    </ligand>
</feature>
<reference evidence="14" key="2">
    <citation type="journal article" date="2021" name="PeerJ">
        <title>Extensive microbial diversity within the chicken gut microbiome revealed by metagenomics and culture.</title>
        <authorList>
            <person name="Gilroy R."/>
            <person name="Ravi A."/>
            <person name="Getino M."/>
            <person name="Pursley I."/>
            <person name="Horton D.L."/>
            <person name="Alikhan N.F."/>
            <person name="Baker D."/>
            <person name="Gharbi K."/>
            <person name="Hall N."/>
            <person name="Watson M."/>
            <person name="Adriaenssens E.M."/>
            <person name="Foster-Nyarko E."/>
            <person name="Jarju S."/>
            <person name="Secka A."/>
            <person name="Antonio M."/>
            <person name="Oren A."/>
            <person name="Chaudhuri R.R."/>
            <person name="La Ragione R."/>
            <person name="Hildebrand F."/>
            <person name="Pallen M.J."/>
        </authorList>
    </citation>
    <scope>NUCLEOTIDE SEQUENCE</scope>
    <source>
        <strain evidence="14">ChiGjej2B2-16831</strain>
    </source>
</reference>
<comment type="cofactor">
    <cofactor evidence="12">
        <name>a divalent metal cation</name>
        <dbReference type="ChEBI" id="CHEBI:60240"/>
    </cofactor>
    <text evidence="12">Binds 1 divalent metal cation per subunit.</text>
</comment>
<dbReference type="InterPro" id="IPR003764">
    <property type="entry name" value="GlcNAc_6-P_deAcase"/>
</dbReference>